<dbReference type="GO" id="GO:0000278">
    <property type="term" value="P:mitotic cell cycle"/>
    <property type="evidence" value="ECO:0007669"/>
    <property type="project" value="TreeGrafter"/>
</dbReference>
<dbReference type="InterPro" id="IPR000048">
    <property type="entry name" value="IQ_motif_EF-hand-BS"/>
</dbReference>
<dbReference type="AlphaFoldDB" id="A0A6A6H6N8"/>
<evidence type="ECO:0000259" key="6">
    <source>
        <dbReference type="PROSITE" id="PS50021"/>
    </source>
</evidence>
<feature type="region of interest" description="Disordered" evidence="5">
    <location>
        <begin position="214"/>
        <end position="253"/>
    </location>
</feature>
<dbReference type="SUPFAM" id="SSF47576">
    <property type="entry name" value="Calponin-homology domain, CH-domain"/>
    <property type="match status" value="1"/>
</dbReference>
<dbReference type="CDD" id="cd21223">
    <property type="entry name" value="CH_ASPM_rpt1"/>
    <property type="match status" value="1"/>
</dbReference>
<dbReference type="InterPro" id="IPR036872">
    <property type="entry name" value="CH_dom_sf"/>
</dbReference>
<accession>A0A6A6H6N8</accession>
<sequence>MEETKLRTNASIKDYIGDTASSKNPIHPANLCQKPRRSFILGHNPPRVRDERTQTIDFGATEKQSTSGVKKPPRRRTIYIPSEDTSILTIHPGAPSHKRIHGASSTHNTVLFALAEGQEEQKALPSRAAPRRQESPRQSLALAPRRVPLQSARNSLQSKSVCVDIAGEKTGKENVPPSQPKLFEDVIKIPDDKEDLVPEVVEAIKDDRHTSITANPRRVSIAPRDLVNEDSRKRTSSRTPLENSRSHRLKSQAQIPRTGGEMFGDVDGGGRLVDRTPLFSSRVSGRPPPRCHRSSNFPTKADLSESVGKKTHQPARLYPVLSEEIKRPELYEDQWLHHQEIAISEVINGIFDTCQGNVRPETPTEVSRRKGFLSLYSDSSISLLHKRLQASLLYGALSVSKEAMSKAGRIKDDVGLKRKFLNVWLDTYDLKTLKAAAEVVIGREAPSLSGSSSSPGKQADRKLIEGFLDTCLLRNHDVSRSECVPSIGENDFGSVAWSWRRTVMRSLLLILLLDKAKCSGAMTDCLFKKSSEQKTSAAVLKSVANLILPSLGDVSRTLAHLDFQVHHEQYLLQELEYRIKNLAVDLRDGLILTRLAELLLYPSGDLPMQSDGTITLALPTGDLLTSIASSASSPEPSLVLSQHLKYPCISRAQKLFNVQIAISALSTVKSMPEQTLQDIKAEDIVDGHREKTLRLLWILVGRWGLESLVDWNAMHDELRHLRTRWQQTHPGVEEDWDSDSDSDSSDTNTRPRHKALLKAWVASIGRLHNIPINNLSTSFSDDRAFAVIVNEYWHFFPNNNSSSTSTAITAKASSPSVHKKLRLLGCSAAFVDLIPKSAPASASASSSNTRTAPTRILTSATTLPTLAFLASRLLPLARTHRAACTLQRVYRLHLARLTLSRRLVSVRLAHHCAAIVQMRERVVRAAVVLQRAWRVVLRGRVERLMGDVVGVQTLVRGWMVRRALRRKGVGRGRGREKERRGPVAVGW</sequence>
<dbReference type="InterPro" id="IPR051185">
    <property type="entry name" value="ASPM"/>
</dbReference>
<gene>
    <name evidence="7" type="ORF">EV356DRAFT_447939</name>
</gene>
<evidence type="ECO:0000256" key="5">
    <source>
        <dbReference type="SAM" id="MobiDB-lite"/>
    </source>
</evidence>
<evidence type="ECO:0000256" key="4">
    <source>
        <dbReference type="ARBA" id="ARBA00022860"/>
    </source>
</evidence>
<proteinExistence type="predicted"/>
<dbReference type="GO" id="GO:0007051">
    <property type="term" value="P:spindle organization"/>
    <property type="evidence" value="ECO:0007669"/>
    <property type="project" value="TreeGrafter"/>
</dbReference>
<comment type="subcellular location">
    <subcellularLocation>
        <location evidence="1">Cytoplasm</location>
    </subcellularLocation>
</comment>
<name>A0A6A6H6N8_VIRVR</name>
<keyword evidence="3" id="KW-0677">Repeat</keyword>
<dbReference type="PANTHER" id="PTHR22706">
    <property type="entry name" value="ASSEMBLY FACTOR FOR SPINDLE MICROTUBULES"/>
    <property type="match status" value="1"/>
</dbReference>
<evidence type="ECO:0000313" key="8">
    <source>
        <dbReference type="Proteomes" id="UP000800092"/>
    </source>
</evidence>
<organism evidence="7 8">
    <name type="scientific">Viridothelium virens</name>
    <name type="common">Speckled blister lichen</name>
    <name type="synonym">Trypethelium virens</name>
    <dbReference type="NCBI Taxonomy" id="1048519"/>
    <lineage>
        <taxon>Eukaryota</taxon>
        <taxon>Fungi</taxon>
        <taxon>Dikarya</taxon>
        <taxon>Ascomycota</taxon>
        <taxon>Pezizomycotina</taxon>
        <taxon>Dothideomycetes</taxon>
        <taxon>Dothideomycetes incertae sedis</taxon>
        <taxon>Trypetheliales</taxon>
        <taxon>Trypetheliaceae</taxon>
        <taxon>Viridothelium</taxon>
    </lineage>
</organism>
<dbReference type="PANTHER" id="PTHR22706:SF1">
    <property type="entry name" value="ASSEMBLY FACTOR FOR SPINDLE MICROTUBULES"/>
    <property type="match status" value="1"/>
</dbReference>
<dbReference type="Gene3D" id="1.10.418.10">
    <property type="entry name" value="Calponin-like domain"/>
    <property type="match status" value="1"/>
</dbReference>
<evidence type="ECO:0000256" key="1">
    <source>
        <dbReference type="ARBA" id="ARBA00004496"/>
    </source>
</evidence>
<dbReference type="EMBL" id="ML991804">
    <property type="protein sequence ID" value="KAF2233682.1"/>
    <property type="molecule type" value="Genomic_DNA"/>
</dbReference>
<dbReference type="GO" id="GO:0005516">
    <property type="term" value="F:calmodulin binding"/>
    <property type="evidence" value="ECO:0007669"/>
    <property type="project" value="UniProtKB-KW"/>
</dbReference>
<dbReference type="Proteomes" id="UP000800092">
    <property type="component" value="Unassembled WGS sequence"/>
</dbReference>
<feature type="compositionally biased region" description="Acidic residues" evidence="5">
    <location>
        <begin position="733"/>
        <end position="744"/>
    </location>
</feature>
<evidence type="ECO:0000313" key="7">
    <source>
        <dbReference type="EMBL" id="KAF2233682.1"/>
    </source>
</evidence>
<dbReference type="OrthoDB" id="76388at2759"/>
<protein>
    <recommendedName>
        <fullName evidence="6">Calponin-homology (CH) domain-containing protein</fullName>
    </recommendedName>
</protein>
<feature type="region of interest" description="Disordered" evidence="5">
    <location>
        <begin position="279"/>
        <end position="310"/>
    </location>
</feature>
<evidence type="ECO:0000256" key="2">
    <source>
        <dbReference type="ARBA" id="ARBA00022490"/>
    </source>
</evidence>
<evidence type="ECO:0000256" key="3">
    <source>
        <dbReference type="ARBA" id="ARBA00022737"/>
    </source>
</evidence>
<feature type="region of interest" description="Disordered" evidence="5">
    <location>
        <begin position="1"/>
        <end position="28"/>
    </location>
</feature>
<dbReference type="GO" id="GO:0005737">
    <property type="term" value="C:cytoplasm"/>
    <property type="evidence" value="ECO:0007669"/>
    <property type="project" value="UniProtKB-SubCell"/>
</dbReference>
<keyword evidence="2" id="KW-0963">Cytoplasm</keyword>
<dbReference type="GO" id="GO:0051295">
    <property type="term" value="P:establishment of meiotic spindle localization"/>
    <property type="evidence" value="ECO:0007669"/>
    <property type="project" value="TreeGrafter"/>
</dbReference>
<keyword evidence="4" id="KW-0112">Calmodulin-binding</keyword>
<dbReference type="PROSITE" id="PS50021">
    <property type="entry name" value="CH"/>
    <property type="match status" value="1"/>
</dbReference>
<feature type="domain" description="Calponin-homology (CH)" evidence="6">
    <location>
        <begin position="552"/>
        <end position="704"/>
    </location>
</feature>
<keyword evidence="8" id="KW-1185">Reference proteome</keyword>
<dbReference type="PROSITE" id="PS50096">
    <property type="entry name" value="IQ"/>
    <property type="match status" value="2"/>
</dbReference>
<feature type="region of interest" description="Disordered" evidence="5">
    <location>
        <begin position="730"/>
        <end position="750"/>
    </location>
</feature>
<reference evidence="7" key="1">
    <citation type="journal article" date="2020" name="Stud. Mycol.">
        <title>101 Dothideomycetes genomes: a test case for predicting lifestyles and emergence of pathogens.</title>
        <authorList>
            <person name="Haridas S."/>
            <person name="Albert R."/>
            <person name="Binder M."/>
            <person name="Bloem J."/>
            <person name="Labutti K."/>
            <person name="Salamov A."/>
            <person name="Andreopoulos B."/>
            <person name="Baker S."/>
            <person name="Barry K."/>
            <person name="Bills G."/>
            <person name="Bluhm B."/>
            <person name="Cannon C."/>
            <person name="Castanera R."/>
            <person name="Culley D."/>
            <person name="Daum C."/>
            <person name="Ezra D."/>
            <person name="Gonzalez J."/>
            <person name="Henrissat B."/>
            <person name="Kuo A."/>
            <person name="Liang C."/>
            <person name="Lipzen A."/>
            <person name="Lutzoni F."/>
            <person name="Magnuson J."/>
            <person name="Mondo S."/>
            <person name="Nolan M."/>
            <person name="Ohm R."/>
            <person name="Pangilinan J."/>
            <person name="Park H.-J."/>
            <person name="Ramirez L."/>
            <person name="Alfaro M."/>
            <person name="Sun H."/>
            <person name="Tritt A."/>
            <person name="Yoshinaga Y."/>
            <person name="Zwiers L.-H."/>
            <person name="Turgeon B."/>
            <person name="Goodwin S."/>
            <person name="Spatafora J."/>
            <person name="Crous P."/>
            <person name="Grigoriev I."/>
        </authorList>
    </citation>
    <scope>NUCLEOTIDE SEQUENCE</scope>
    <source>
        <strain evidence="7">Tuck. ex Michener</strain>
    </source>
</reference>
<feature type="region of interest" description="Disordered" evidence="5">
    <location>
        <begin position="119"/>
        <end position="142"/>
    </location>
</feature>
<dbReference type="Pfam" id="PF00612">
    <property type="entry name" value="IQ"/>
    <property type="match status" value="1"/>
</dbReference>
<dbReference type="GO" id="GO:0000922">
    <property type="term" value="C:spindle pole"/>
    <property type="evidence" value="ECO:0007669"/>
    <property type="project" value="TreeGrafter"/>
</dbReference>
<dbReference type="InterPro" id="IPR001715">
    <property type="entry name" value="CH_dom"/>
</dbReference>